<feature type="region of interest" description="Disordered" evidence="3">
    <location>
        <begin position="308"/>
        <end position="346"/>
    </location>
</feature>
<dbReference type="CDD" id="cd02247">
    <property type="entry name" value="cupin_pirin_C"/>
    <property type="match status" value="1"/>
</dbReference>
<evidence type="ECO:0000259" key="4">
    <source>
        <dbReference type="Pfam" id="PF02678"/>
    </source>
</evidence>
<protein>
    <submittedName>
        <fullName evidence="6">Pirin family protein</fullName>
    </submittedName>
</protein>
<proteinExistence type="inferred from homology"/>
<dbReference type="Gene3D" id="2.60.120.10">
    <property type="entry name" value="Jelly Rolls"/>
    <property type="match status" value="2"/>
</dbReference>
<reference evidence="6" key="1">
    <citation type="submission" date="2022-03" db="EMBL/GenBank/DDBJ databases">
        <authorList>
            <person name="Santos J.D.N."/>
            <person name="Kallscheuer N."/>
            <person name="Jogler C."/>
            <person name="Lage O.M."/>
        </authorList>
    </citation>
    <scope>NUCLEOTIDE SEQUENCE</scope>
    <source>
        <strain evidence="6">M600PL45_2</strain>
    </source>
</reference>
<feature type="domain" description="Pirin N-terminal" evidence="4">
    <location>
        <begin position="41"/>
        <end position="146"/>
    </location>
</feature>
<dbReference type="Proteomes" id="UP001166784">
    <property type="component" value="Unassembled WGS sequence"/>
</dbReference>
<dbReference type="PANTHER" id="PTHR13903">
    <property type="entry name" value="PIRIN-RELATED"/>
    <property type="match status" value="1"/>
</dbReference>
<dbReference type="Pfam" id="PF02678">
    <property type="entry name" value="Pirin"/>
    <property type="match status" value="1"/>
</dbReference>
<reference evidence="6" key="2">
    <citation type="journal article" date="2023" name="Int. J. Syst. Evol. Microbiol.">
        <title>Streptomyces marispadix sp. nov., isolated from marine beach sediment of the Northern Coast of Portugal.</title>
        <authorList>
            <person name="dos Santos J.D.N."/>
            <person name="Vitorino I.R."/>
            <person name="Kallscheuer N."/>
            <person name="Srivastava A."/>
            <person name="Krautwurst S."/>
            <person name="Marz M."/>
            <person name="Jogler C."/>
            <person name="Lobo Da Cunha A."/>
            <person name="Catita J."/>
            <person name="Goncalves H."/>
            <person name="Gonzalez I."/>
            <person name="Reyes F."/>
            <person name="Lage O.M."/>
        </authorList>
    </citation>
    <scope>NUCLEOTIDE SEQUENCE</scope>
    <source>
        <strain evidence="6">M600PL45_2</strain>
    </source>
</reference>
<dbReference type="SUPFAM" id="SSF51182">
    <property type="entry name" value="RmlC-like cupins"/>
    <property type="match status" value="1"/>
</dbReference>
<dbReference type="InterPro" id="IPR012093">
    <property type="entry name" value="Pirin"/>
</dbReference>
<evidence type="ECO:0000313" key="6">
    <source>
        <dbReference type="EMBL" id="MCH6159885.1"/>
    </source>
</evidence>
<dbReference type="EMBL" id="JAKWJU010000002">
    <property type="protein sequence ID" value="MCH6159885.1"/>
    <property type="molecule type" value="Genomic_DNA"/>
</dbReference>
<dbReference type="PANTHER" id="PTHR13903:SF8">
    <property type="entry name" value="PIRIN"/>
    <property type="match status" value="1"/>
</dbReference>
<dbReference type="Pfam" id="PF05726">
    <property type="entry name" value="Pirin_C"/>
    <property type="match status" value="1"/>
</dbReference>
<feature type="domain" description="Pirin C-terminal" evidence="5">
    <location>
        <begin position="201"/>
        <end position="311"/>
    </location>
</feature>
<organism evidence="6 7">
    <name type="scientific">Streptomyces marispadix</name>
    <dbReference type="NCBI Taxonomy" id="2922868"/>
    <lineage>
        <taxon>Bacteria</taxon>
        <taxon>Bacillati</taxon>
        <taxon>Actinomycetota</taxon>
        <taxon>Actinomycetes</taxon>
        <taxon>Kitasatosporales</taxon>
        <taxon>Streptomycetaceae</taxon>
        <taxon>Streptomyces</taxon>
    </lineage>
</organism>
<dbReference type="CDD" id="cd02909">
    <property type="entry name" value="cupin_pirin_N"/>
    <property type="match status" value="1"/>
</dbReference>
<keyword evidence="7" id="KW-1185">Reference proteome</keyword>
<feature type="compositionally biased region" description="Basic and acidic residues" evidence="3">
    <location>
        <begin position="323"/>
        <end position="346"/>
    </location>
</feature>
<accession>A0ABS9SUD7</accession>
<gene>
    <name evidence="6" type="ORF">MMA15_05460</name>
</gene>
<name>A0ABS9SUD7_9ACTN</name>
<evidence type="ECO:0000259" key="5">
    <source>
        <dbReference type="Pfam" id="PF05726"/>
    </source>
</evidence>
<dbReference type="InterPro" id="IPR008778">
    <property type="entry name" value="Pirin_C_dom"/>
</dbReference>
<comment type="similarity">
    <text evidence="1 2">Belongs to the pirin family.</text>
</comment>
<dbReference type="InterPro" id="IPR014710">
    <property type="entry name" value="RmlC-like_jellyroll"/>
</dbReference>
<evidence type="ECO:0000256" key="1">
    <source>
        <dbReference type="ARBA" id="ARBA00008416"/>
    </source>
</evidence>
<evidence type="ECO:0000313" key="7">
    <source>
        <dbReference type="Proteomes" id="UP001166784"/>
    </source>
</evidence>
<sequence>MPAVTADTLTLPRVPSPADGVRRREVARTVTARRQFEGEGFQVRRPFPGMDLALADPFLLLDHLGAVEYGPGEAKGAPWHPHRGFETVTYMLDGAFEHTDSTGGGGLITEGATQWMTAGAGVLHSELPPQEFVAKGGLFHGVQLWVNLPKSLKWTPAQYQDITAGQTVLLSSADGGSLLRLIAGDLAGHRGPGVTRTPITYVHATVSPGARLALPWPPEFNALVYVLAGRGTVGSEQRPLEEGQLAVLGPGEAMTLKAADGQDYNGSRTGWEILLLGGLPIREPIARYGPFVMNTKAEILQAFEDFQNGRLGTTAPESRPVPHRTDADTPLDGHEGKPDEKRADGG</sequence>
<dbReference type="RefSeq" id="WP_241057864.1">
    <property type="nucleotide sequence ID" value="NZ_JAKWJU010000002.1"/>
</dbReference>
<dbReference type="InterPro" id="IPR003829">
    <property type="entry name" value="Pirin_N_dom"/>
</dbReference>
<dbReference type="PIRSF" id="PIRSF006232">
    <property type="entry name" value="Pirin"/>
    <property type="match status" value="1"/>
</dbReference>
<dbReference type="InterPro" id="IPR011051">
    <property type="entry name" value="RmlC_Cupin_sf"/>
</dbReference>
<comment type="caution">
    <text evidence="6">The sequence shown here is derived from an EMBL/GenBank/DDBJ whole genome shotgun (WGS) entry which is preliminary data.</text>
</comment>
<evidence type="ECO:0000256" key="3">
    <source>
        <dbReference type="SAM" id="MobiDB-lite"/>
    </source>
</evidence>
<evidence type="ECO:0000256" key="2">
    <source>
        <dbReference type="RuleBase" id="RU003457"/>
    </source>
</evidence>